<dbReference type="SMART" id="SM00345">
    <property type="entry name" value="HTH_GNTR"/>
    <property type="match status" value="1"/>
</dbReference>
<feature type="domain" description="HTH gntR-type" evidence="7">
    <location>
        <begin position="19"/>
        <end position="87"/>
    </location>
</feature>
<evidence type="ECO:0000256" key="2">
    <source>
        <dbReference type="ARBA" id="ARBA00022898"/>
    </source>
</evidence>
<dbReference type="STRING" id="682795.AciX8_0981"/>
<dbReference type="Proteomes" id="UP000007113">
    <property type="component" value="Chromosome"/>
</dbReference>
<dbReference type="HOGENOM" id="CLU_017584_0_1_0"/>
<dbReference type="SUPFAM" id="SSF53383">
    <property type="entry name" value="PLP-dependent transferases"/>
    <property type="match status" value="1"/>
</dbReference>
<gene>
    <name evidence="8" type="ordered locus">AciX8_0981</name>
</gene>
<keyword evidence="3" id="KW-0805">Transcription regulation</keyword>
<dbReference type="AlphaFoldDB" id="G8NUH2"/>
<keyword evidence="4" id="KW-0238">DNA-binding</keyword>
<dbReference type="GO" id="GO:0008483">
    <property type="term" value="F:transaminase activity"/>
    <property type="evidence" value="ECO:0007669"/>
    <property type="project" value="UniProtKB-KW"/>
</dbReference>
<dbReference type="CDD" id="cd07377">
    <property type="entry name" value="WHTH_GntR"/>
    <property type="match status" value="1"/>
</dbReference>
<keyword evidence="8" id="KW-0808">Transferase</keyword>
<keyword evidence="5" id="KW-0804">Transcription</keyword>
<evidence type="ECO:0000256" key="1">
    <source>
        <dbReference type="ARBA" id="ARBA00005384"/>
    </source>
</evidence>
<dbReference type="InterPro" id="IPR015424">
    <property type="entry name" value="PyrdxlP-dep_Trfase"/>
</dbReference>
<dbReference type="CDD" id="cd00609">
    <property type="entry name" value="AAT_like"/>
    <property type="match status" value="1"/>
</dbReference>
<accession>G8NUH2</accession>
<dbReference type="SUPFAM" id="SSF46785">
    <property type="entry name" value="Winged helix' DNA-binding domain"/>
    <property type="match status" value="1"/>
</dbReference>
<evidence type="ECO:0000259" key="7">
    <source>
        <dbReference type="PROSITE" id="PS50949"/>
    </source>
</evidence>
<dbReference type="PRINTS" id="PR00035">
    <property type="entry name" value="HTHGNTR"/>
</dbReference>
<dbReference type="PROSITE" id="PS50949">
    <property type="entry name" value="HTH_GNTR"/>
    <property type="match status" value="1"/>
</dbReference>
<dbReference type="GO" id="GO:0003677">
    <property type="term" value="F:DNA binding"/>
    <property type="evidence" value="ECO:0007669"/>
    <property type="project" value="UniProtKB-KW"/>
</dbReference>
<dbReference type="InterPro" id="IPR015421">
    <property type="entry name" value="PyrdxlP-dep_Trfase_major"/>
</dbReference>
<feature type="region of interest" description="Disordered" evidence="6">
    <location>
        <begin position="88"/>
        <end position="109"/>
    </location>
</feature>
<evidence type="ECO:0000256" key="3">
    <source>
        <dbReference type="ARBA" id="ARBA00023015"/>
    </source>
</evidence>
<reference evidence="8 9" key="1">
    <citation type="submission" date="2011-11" db="EMBL/GenBank/DDBJ databases">
        <title>Complete sequence of Granulicella mallensis MP5ACTX8.</title>
        <authorList>
            <consortium name="US DOE Joint Genome Institute"/>
            <person name="Lucas S."/>
            <person name="Copeland A."/>
            <person name="Lapidus A."/>
            <person name="Cheng J.-F."/>
            <person name="Goodwin L."/>
            <person name="Pitluck S."/>
            <person name="Peters L."/>
            <person name="Lu M."/>
            <person name="Detter J.C."/>
            <person name="Han C."/>
            <person name="Tapia R."/>
            <person name="Land M."/>
            <person name="Hauser L."/>
            <person name="Kyrpides N."/>
            <person name="Ivanova N."/>
            <person name="Mikhailova N."/>
            <person name="Pagani I."/>
            <person name="Rawat S."/>
            <person name="Mannisto M."/>
            <person name="Haggblom M."/>
            <person name="Woyke T."/>
        </authorList>
    </citation>
    <scope>NUCLEOTIDE SEQUENCE [LARGE SCALE GENOMIC DNA]</scope>
    <source>
        <strain evidence="9">ATCC BAA-1857 / DSM 23137 / MP5ACTX8</strain>
    </source>
</reference>
<keyword evidence="2" id="KW-0663">Pyridoxal phosphate</keyword>
<organism evidence="8 9">
    <name type="scientific">Granulicella mallensis (strain ATCC BAA-1857 / DSM 23137 / MP5ACTX8)</name>
    <dbReference type="NCBI Taxonomy" id="682795"/>
    <lineage>
        <taxon>Bacteria</taxon>
        <taxon>Pseudomonadati</taxon>
        <taxon>Acidobacteriota</taxon>
        <taxon>Terriglobia</taxon>
        <taxon>Terriglobales</taxon>
        <taxon>Acidobacteriaceae</taxon>
        <taxon>Granulicella</taxon>
    </lineage>
</organism>
<comment type="similarity">
    <text evidence="1">In the C-terminal section; belongs to the class-I pyridoxal-phosphate-dependent aminotransferase family.</text>
</comment>
<dbReference type="eggNOG" id="COG1167">
    <property type="taxonomic scope" value="Bacteria"/>
</dbReference>
<dbReference type="GO" id="GO:0003700">
    <property type="term" value="F:DNA-binding transcription factor activity"/>
    <property type="evidence" value="ECO:0007669"/>
    <property type="project" value="InterPro"/>
</dbReference>
<evidence type="ECO:0000313" key="9">
    <source>
        <dbReference type="Proteomes" id="UP000007113"/>
    </source>
</evidence>
<dbReference type="PANTHER" id="PTHR46577">
    <property type="entry name" value="HTH-TYPE TRANSCRIPTIONAL REGULATORY PROTEIN GABR"/>
    <property type="match status" value="1"/>
</dbReference>
<dbReference type="InterPro" id="IPR000524">
    <property type="entry name" value="Tscrpt_reg_HTH_GntR"/>
</dbReference>
<evidence type="ECO:0000256" key="4">
    <source>
        <dbReference type="ARBA" id="ARBA00023125"/>
    </source>
</evidence>
<dbReference type="RefSeq" id="WP_014264210.1">
    <property type="nucleotide sequence ID" value="NC_016631.1"/>
</dbReference>
<evidence type="ECO:0000313" key="8">
    <source>
        <dbReference type="EMBL" id="AEU35328.1"/>
    </source>
</evidence>
<name>G8NUH2_GRAMM</name>
<dbReference type="InterPro" id="IPR004839">
    <property type="entry name" value="Aminotransferase_I/II_large"/>
</dbReference>
<dbReference type="InterPro" id="IPR036390">
    <property type="entry name" value="WH_DNA-bd_sf"/>
</dbReference>
<proteinExistence type="inferred from homology"/>
<evidence type="ECO:0000256" key="5">
    <source>
        <dbReference type="ARBA" id="ARBA00023163"/>
    </source>
</evidence>
<dbReference type="PANTHER" id="PTHR46577:SF1">
    <property type="entry name" value="HTH-TYPE TRANSCRIPTIONAL REGULATORY PROTEIN GABR"/>
    <property type="match status" value="1"/>
</dbReference>
<dbReference type="InterPro" id="IPR036388">
    <property type="entry name" value="WH-like_DNA-bd_sf"/>
</dbReference>
<protein>
    <submittedName>
        <fullName evidence="8">Transcriptional regulator, GntR family with aminotransferase domain</fullName>
    </submittedName>
</protein>
<keyword evidence="8" id="KW-0032">Aminotransferase</keyword>
<dbReference type="InterPro" id="IPR051446">
    <property type="entry name" value="HTH_trans_reg/aminotransferase"/>
</dbReference>
<dbReference type="OrthoDB" id="9802328at2"/>
<evidence type="ECO:0000256" key="6">
    <source>
        <dbReference type="SAM" id="MobiDB-lite"/>
    </source>
</evidence>
<sequence length="497" mass="54242">MPKMETFQDLSLHPSTNQKELWRWLYTELRAAILDGRLRAGTRLPSTRSLAVQYELSRGTVITAFDQLQAEGYIRTEVGSGTYVATGLPDGPLPTSRSKPAPALPQSTATLSKRAQAQLKDVVVMPAPHSVGKAFRAYEPAIDLFPADLWARTAARVLRRAPRSLYGHGSAGGYQPLRRAIAEYVGSSRGVRCTPEQIIVTSGAQQALDLLGRFLLDPGDSVWMEDPGYPGAWQTLRAAGARIIPVPVDQDGLNVAAARKLSPRAKMAYVTPANQFPLGVTMSADRRIELLQWAAEAGAWIVEDEYDAEYRYFGRPVAALQSLDRSGAVIYVGTFTKMLFNALRLGFLVLPLRLVGAFEAARTLVDRHPPTLDQAILSEFITEGHFGHHVRKMRQIYAERMAVLKEAADEHLGGLLDVTNAAAGMKTVAWLKTGTSDKAAAAQARRLGLEMIELSEFSIKQPLKPGLLLGFAGCNPDELRRGVSVLAAALRNPPALR</sequence>
<dbReference type="EMBL" id="CP003130">
    <property type="protein sequence ID" value="AEU35328.1"/>
    <property type="molecule type" value="Genomic_DNA"/>
</dbReference>
<dbReference type="KEGG" id="gma:AciX8_0981"/>
<dbReference type="Gene3D" id="1.10.10.10">
    <property type="entry name" value="Winged helix-like DNA-binding domain superfamily/Winged helix DNA-binding domain"/>
    <property type="match status" value="1"/>
</dbReference>
<dbReference type="GO" id="GO:0030170">
    <property type="term" value="F:pyridoxal phosphate binding"/>
    <property type="evidence" value="ECO:0007669"/>
    <property type="project" value="InterPro"/>
</dbReference>
<keyword evidence="9" id="KW-1185">Reference proteome</keyword>
<dbReference type="Pfam" id="PF00155">
    <property type="entry name" value="Aminotran_1_2"/>
    <property type="match status" value="1"/>
</dbReference>
<dbReference type="Pfam" id="PF00392">
    <property type="entry name" value="GntR"/>
    <property type="match status" value="1"/>
</dbReference>
<dbReference type="Gene3D" id="3.40.640.10">
    <property type="entry name" value="Type I PLP-dependent aspartate aminotransferase-like (Major domain)"/>
    <property type="match status" value="1"/>
</dbReference>